<dbReference type="OrthoDB" id="8300194at2759"/>
<dbReference type="Gene3D" id="3.30.200.150">
    <property type="match status" value="1"/>
</dbReference>
<dbReference type="GeneID" id="37078092"/>
<feature type="domain" description="Aminoglycoside phosphotransferase" evidence="2">
    <location>
        <begin position="106"/>
        <end position="268"/>
    </location>
</feature>
<evidence type="ECO:0000313" key="4">
    <source>
        <dbReference type="Proteomes" id="UP000248349"/>
    </source>
</evidence>
<dbReference type="Proteomes" id="UP000248349">
    <property type="component" value="Unassembled WGS sequence"/>
</dbReference>
<keyword evidence="4" id="KW-1185">Reference proteome</keyword>
<sequence length="341" mass="38821">MTPAETATETPAEPTAKPNAESPTESATETEDEPVFNFPRLSTVPCSACTFSPERQRCCSYDSHVKIFYEAGDRATWALGSDWILKDLGPRHANAEALNACFVKENTTIPVPTIIADHKDSGHTLTLMTRIPGEPLNVAWPKLTDSEKEKIAEQTAEYLLQLRALQSDCIKGVGDHPTYSHWLYEEDGQANAPCPFFTSDEETWNGLARRLNPAVPEKARRRLRSYMPPVEPFTFTHNDLTHVNIMVKDGELTGIIDWEGAGYYPVWWQYTSNIITLEGEDDAQWKRLLRKYMPKIDGAYWFWVYYYFLCRKDLESGPAKKFLDQCDESEDSEGEATERED</sequence>
<dbReference type="PANTHER" id="PTHR21310:SF48">
    <property type="entry name" value="AMINOGLYCOSIDE PHOSPHOTRANSFERASE DOMAIN-CONTAINING PROTEIN"/>
    <property type="match status" value="1"/>
</dbReference>
<evidence type="ECO:0000256" key="1">
    <source>
        <dbReference type="SAM" id="MobiDB-lite"/>
    </source>
</evidence>
<dbReference type="AlphaFoldDB" id="A0A318ZCN6"/>
<evidence type="ECO:0000259" key="2">
    <source>
        <dbReference type="Pfam" id="PF01636"/>
    </source>
</evidence>
<dbReference type="InterPro" id="IPR011009">
    <property type="entry name" value="Kinase-like_dom_sf"/>
</dbReference>
<dbReference type="InterPro" id="IPR051678">
    <property type="entry name" value="AGP_Transferase"/>
</dbReference>
<dbReference type="SUPFAM" id="SSF56112">
    <property type="entry name" value="Protein kinase-like (PK-like)"/>
    <property type="match status" value="1"/>
</dbReference>
<dbReference type="GO" id="GO:0016301">
    <property type="term" value="F:kinase activity"/>
    <property type="evidence" value="ECO:0007669"/>
    <property type="project" value="UniProtKB-KW"/>
</dbReference>
<dbReference type="RefSeq" id="XP_025430056.1">
    <property type="nucleotide sequence ID" value="XM_025576863.1"/>
</dbReference>
<name>A0A318ZCN6_9EURO</name>
<dbReference type="Pfam" id="PF01636">
    <property type="entry name" value="APH"/>
    <property type="match status" value="1"/>
</dbReference>
<dbReference type="InterPro" id="IPR002575">
    <property type="entry name" value="Aminoglycoside_PTrfase"/>
</dbReference>
<gene>
    <name evidence="3" type="ORF">BP01DRAFT_374935</name>
</gene>
<keyword evidence="3" id="KW-0808">Transferase</keyword>
<keyword evidence="3" id="KW-0418">Kinase</keyword>
<dbReference type="EMBL" id="KZ821239">
    <property type="protein sequence ID" value="PYH44074.1"/>
    <property type="molecule type" value="Genomic_DNA"/>
</dbReference>
<evidence type="ECO:0000313" key="3">
    <source>
        <dbReference type="EMBL" id="PYH44074.1"/>
    </source>
</evidence>
<dbReference type="Gene3D" id="3.90.1200.10">
    <property type="match status" value="1"/>
</dbReference>
<dbReference type="STRING" id="1450539.A0A318ZCN6"/>
<proteinExistence type="predicted"/>
<feature type="compositionally biased region" description="Low complexity" evidence="1">
    <location>
        <begin position="1"/>
        <end position="27"/>
    </location>
</feature>
<feature type="region of interest" description="Disordered" evidence="1">
    <location>
        <begin position="1"/>
        <end position="35"/>
    </location>
</feature>
<accession>A0A318ZCN6</accession>
<dbReference type="CDD" id="cd05120">
    <property type="entry name" value="APH_ChoK_like"/>
    <property type="match status" value="1"/>
</dbReference>
<reference evidence="3 4" key="1">
    <citation type="submission" date="2016-12" db="EMBL/GenBank/DDBJ databases">
        <title>The genomes of Aspergillus section Nigri reveals drivers in fungal speciation.</title>
        <authorList>
            <consortium name="DOE Joint Genome Institute"/>
            <person name="Vesth T.C."/>
            <person name="Nybo J."/>
            <person name="Theobald S."/>
            <person name="Brandl J."/>
            <person name="Frisvad J.C."/>
            <person name="Nielsen K.F."/>
            <person name="Lyhne E.K."/>
            <person name="Kogle M.E."/>
            <person name="Kuo A."/>
            <person name="Riley R."/>
            <person name="Clum A."/>
            <person name="Nolan M."/>
            <person name="Lipzen A."/>
            <person name="Salamov A."/>
            <person name="Henrissat B."/>
            <person name="Wiebenga A."/>
            <person name="De Vries R.P."/>
            <person name="Grigoriev I.V."/>
            <person name="Mortensen U.H."/>
            <person name="Andersen M.R."/>
            <person name="Baker S.E."/>
        </authorList>
    </citation>
    <scope>NUCLEOTIDE SEQUENCE [LARGE SCALE GENOMIC DNA]</scope>
    <source>
        <strain evidence="3 4">JOP 1030-1</strain>
    </source>
</reference>
<protein>
    <submittedName>
        <fullName evidence="3">Kinase-like protein</fullName>
    </submittedName>
</protein>
<organism evidence="3 4">
    <name type="scientific">Aspergillus saccharolyticus JOP 1030-1</name>
    <dbReference type="NCBI Taxonomy" id="1450539"/>
    <lineage>
        <taxon>Eukaryota</taxon>
        <taxon>Fungi</taxon>
        <taxon>Dikarya</taxon>
        <taxon>Ascomycota</taxon>
        <taxon>Pezizomycotina</taxon>
        <taxon>Eurotiomycetes</taxon>
        <taxon>Eurotiomycetidae</taxon>
        <taxon>Eurotiales</taxon>
        <taxon>Aspergillaceae</taxon>
        <taxon>Aspergillus</taxon>
        <taxon>Aspergillus subgen. Circumdati</taxon>
    </lineage>
</organism>
<dbReference type="PANTHER" id="PTHR21310">
    <property type="entry name" value="AMINOGLYCOSIDE PHOSPHOTRANSFERASE-RELATED-RELATED"/>
    <property type="match status" value="1"/>
</dbReference>